<feature type="non-terminal residue" evidence="16">
    <location>
        <position position="737"/>
    </location>
</feature>
<dbReference type="Pfam" id="PF01448">
    <property type="entry name" value="ELM2"/>
    <property type="match status" value="1"/>
</dbReference>
<feature type="region of interest" description="Disordered" evidence="11">
    <location>
        <begin position="682"/>
        <end position="737"/>
    </location>
</feature>
<feature type="compositionally biased region" description="Basic residues" evidence="11">
    <location>
        <begin position="512"/>
        <end position="523"/>
    </location>
</feature>
<evidence type="ECO:0000256" key="3">
    <source>
        <dbReference type="ARBA" id="ARBA00022723"/>
    </source>
</evidence>
<dbReference type="PROSITE" id="PS51038">
    <property type="entry name" value="BAH"/>
    <property type="match status" value="1"/>
</dbReference>
<keyword evidence="9" id="KW-0539">Nucleus</keyword>
<sequence>MSESEKEKSPDECVNNGEWEVDPIYYSVGRSCKEWRGKVFRSRSTTDVECFESHDGVLYKPGDTVFIEANPQDSFVIGTISSFKSTKRDVLVTVTRFYRPEDVPEDSLSIMGQERGEGGESVAKPREIFSSDNQSTHSISMLRGHCEVHHVKDIVESRQLDLTRESSFFTCVVYNQESTRLASHNGEIRVGPSHQAKLPAEASCSVADEPDRDELLWRPGQISEEDEQKYVKLARTFRLCLLEGGNIHDSERSYRCTDQLLDDAITTLHRCSYSYPDALKEMNSNAALLLQEMNANDQLLSTDANFMSIEDTKKFGKGIKTLGKNFTRISRELLPLHSREQLVAFYYLWKKSIDAIKPKALNNRSRAAAGLRRGKKDNQSKNSRPPSRELLDYASASETEIENLDENKRQQYACHHCYGTESRDWHHAGKEHPMLLCTDCRLHYKKYGQMRSVEKPAEVPACLFKRSSSETDQEEEAGVRTRAGKKENGRKRSPSLEGGGEGSMNGEENDKKKRLSNGKRKKSVGGGGGERNGKRRKEDSIKEEEEADDDKKSSSISPSPEGDSKDVKQEEMEEEKEEKREEKENGVNGETKMEEEEEREGGEGVASTSGAMSNGEKEEGGGEERVLPSDETESGEECDEPLKDLSNYQCSAFSLAFKRGNGNSCARTDVVFRLLAEKVARRKQLTEQERKKLAPPPPPPVACQPGPSNAGIVHPMPRLPPGIQQLQHVQQQQPGAQ</sequence>
<dbReference type="EMBL" id="BTSY01000002">
    <property type="protein sequence ID" value="GMT16763.1"/>
    <property type="molecule type" value="Genomic_DNA"/>
</dbReference>
<feature type="domain" description="SANT" evidence="15">
    <location>
        <begin position="308"/>
        <end position="354"/>
    </location>
</feature>
<name>A0AAV5VEX3_9BILA</name>
<feature type="domain" description="BAH" evidence="13">
    <location>
        <begin position="57"/>
        <end position="185"/>
    </location>
</feature>
<dbReference type="PANTHER" id="PTHR13859:SF11">
    <property type="entry name" value="GRUNGE, ISOFORM J"/>
    <property type="match status" value="1"/>
</dbReference>
<dbReference type="InterPro" id="IPR013088">
    <property type="entry name" value="Znf_NHR/GATA"/>
</dbReference>
<organism evidence="16 17">
    <name type="scientific">Pristionchus fissidentatus</name>
    <dbReference type="NCBI Taxonomy" id="1538716"/>
    <lineage>
        <taxon>Eukaryota</taxon>
        <taxon>Metazoa</taxon>
        <taxon>Ecdysozoa</taxon>
        <taxon>Nematoda</taxon>
        <taxon>Chromadorea</taxon>
        <taxon>Rhabditida</taxon>
        <taxon>Rhabditina</taxon>
        <taxon>Diplogasteromorpha</taxon>
        <taxon>Diplogasteroidea</taxon>
        <taxon>Neodiplogasteridae</taxon>
        <taxon>Pristionchus</taxon>
    </lineage>
</organism>
<evidence type="ECO:0000256" key="5">
    <source>
        <dbReference type="ARBA" id="ARBA00022833"/>
    </source>
</evidence>
<feature type="region of interest" description="Disordered" evidence="11">
    <location>
        <begin position="468"/>
        <end position="641"/>
    </location>
</feature>
<dbReference type="InterPro" id="IPR017884">
    <property type="entry name" value="SANT_dom"/>
</dbReference>
<comment type="caution">
    <text evidence="16">The sequence shown here is derived from an EMBL/GenBank/DDBJ whole genome shotgun (WGS) entry which is preliminary data.</text>
</comment>
<dbReference type="PANTHER" id="PTHR13859">
    <property type="entry name" value="ATROPHIN-RELATED"/>
    <property type="match status" value="1"/>
</dbReference>
<evidence type="ECO:0000259" key="13">
    <source>
        <dbReference type="PROSITE" id="PS51038"/>
    </source>
</evidence>
<dbReference type="FunFam" id="1.10.10.60:FF:000012">
    <property type="entry name" value="Metastasis-associated 1 family, member 3"/>
    <property type="match status" value="1"/>
</dbReference>
<feature type="compositionally biased region" description="Basic and acidic residues" evidence="11">
    <location>
        <begin position="615"/>
        <end position="628"/>
    </location>
</feature>
<dbReference type="CDD" id="cd00202">
    <property type="entry name" value="ZnF_GATA"/>
    <property type="match status" value="1"/>
</dbReference>
<feature type="compositionally biased region" description="Acidic residues" evidence="11">
    <location>
        <begin position="630"/>
        <end position="639"/>
    </location>
</feature>
<evidence type="ECO:0000256" key="11">
    <source>
        <dbReference type="SAM" id="MobiDB-lite"/>
    </source>
</evidence>
<dbReference type="GO" id="GO:0003714">
    <property type="term" value="F:transcription corepressor activity"/>
    <property type="evidence" value="ECO:0007669"/>
    <property type="project" value="TreeGrafter"/>
</dbReference>
<dbReference type="InterPro" id="IPR001025">
    <property type="entry name" value="BAH_dom"/>
</dbReference>
<feature type="compositionally biased region" description="Basic and acidic residues" evidence="11">
    <location>
        <begin position="682"/>
        <end position="692"/>
    </location>
</feature>
<evidence type="ECO:0000259" key="14">
    <source>
        <dbReference type="PROSITE" id="PS51156"/>
    </source>
</evidence>
<feature type="domain" description="GATA-type" evidence="12">
    <location>
        <begin position="408"/>
        <end position="466"/>
    </location>
</feature>
<evidence type="ECO:0000313" key="17">
    <source>
        <dbReference type="Proteomes" id="UP001432322"/>
    </source>
</evidence>
<evidence type="ECO:0000256" key="4">
    <source>
        <dbReference type="ARBA" id="ARBA00022771"/>
    </source>
</evidence>
<dbReference type="GO" id="GO:0043565">
    <property type="term" value="F:sequence-specific DNA binding"/>
    <property type="evidence" value="ECO:0007669"/>
    <property type="project" value="InterPro"/>
</dbReference>
<dbReference type="GO" id="GO:0003682">
    <property type="term" value="F:chromatin binding"/>
    <property type="evidence" value="ECO:0007669"/>
    <property type="project" value="InterPro"/>
</dbReference>
<feature type="domain" description="ELM2" evidence="14">
    <location>
        <begin position="186"/>
        <end position="286"/>
    </location>
</feature>
<evidence type="ECO:0000259" key="15">
    <source>
        <dbReference type="PROSITE" id="PS51293"/>
    </source>
</evidence>
<dbReference type="InterPro" id="IPR000949">
    <property type="entry name" value="ELM2_dom"/>
</dbReference>
<dbReference type="InterPro" id="IPR009057">
    <property type="entry name" value="Homeodomain-like_sf"/>
</dbReference>
<dbReference type="Gene3D" id="3.30.50.10">
    <property type="entry name" value="Erythroid Transcription Factor GATA-1, subunit A"/>
    <property type="match status" value="1"/>
</dbReference>
<keyword evidence="8" id="KW-0804">Transcription</keyword>
<evidence type="ECO:0000256" key="10">
    <source>
        <dbReference type="PROSITE-ProRule" id="PRU00094"/>
    </source>
</evidence>
<dbReference type="PROSITE" id="PS51293">
    <property type="entry name" value="SANT"/>
    <property type="match status" value="1"/>
</dbReference>
<feature type="compositionally biased region" description="Low complexity" evidence="11">
    <location>
        <begin position="724"/>
        <end position="737"/>
    </location>
</feature>
<dbReference type="SMART" id="SM01189">
    <property type="entry name" value="ELM2"/>
    <property type="match status" value="1"/>
</dbReference>
<dbReference type="Proteomes" id="UP001432322">
    <property type="component" value="Unassembled WGS sequence"/>
</dbReference>
<dbReference type="FunFam" id="3.30.50.10:FF:000113">
    <property type="entry name" value="LD32549p"/>
    <property type="match status" value="1"/>
</dbReference>
<dbReference type="SMART" id="SM00401">
    <property type="entry name" value="ZnF_GATA"/>
    <property type="match status" value="1"/>
</dbReference>
<dbReference type="PROSITE" id="PS51156">
    <property type="entry name" value="ELM2"/>
    <property type="match status" value="1"/>
</dbReference>
<evidence type="ECO:0000256" key="2">
    <source>
        <dbReference type="ARBA" id="ARBA00022491"/>
    </source>
</evidence>
<dbReference type="PROSITE" id="PS50114">
    <property type="entry name" value="GATA_ZN_FINGER_2"/>
    <property type="match status" value="1"/>
</dbReference>
<reference evidence="16" key="1">
    <citation type="submission" date="2023-10" db="EMBL/GenBank/DDBJ databases">
        <title>Genome assembly of Pristionchus species.</title>
        <authorList>
            <person name="Yoshida K."/>
            <person name="Sommer R.J."/>
        </authorList>
    </citation>
    <scope>NUCLEOTIDE SEQUENCE</scope>
    <source>
        <strain evidence="16">RS5133</strain>
    </source>
</reference>
<dbReference type="Pfam" id="PF01426">
    <property type="entry name" value="BAH"/>
    <property type="match status" value="1"/>
</dbReference>
<dbReference type="AlphaFoldDB" id="A0AAV5VEX3"/>
<evidence type="ECO:0000256" key="8">
    <source>
        <dbReference type="ARBA" id="ARBA00023163"/>
    </source>
</evidence>
<proteinExistence type="predicted"/>
<evidence type="ECO:0000256" key="1">
    <source>
        <dbReference type="ARBA" id="ARBA00004123"/>
    </source>
</evidence>
<dbReference type="Pfam" id="PF00320">
    <property type="entry name" value="GATA"/>
    <property type="match status" value="1"/>
</dbReference>
<keyword evidence="5" id="KW-0862">Zinc</keyword>
<dbReference type="GO" id="GO:0005634">
    <property type="term" value="C:nucleus"/>
    <property type="evidence" value="ECO:0007669"/>
    <property type="project" value="UniProtKB-SubCell"/>
</dbReference>
<accession>A0AAV5VEX3</accession>
<dbReference type="Gene3D" id="1.10.10.60">
    <property type="entry name" value="Homeodomain-like"/>
    <property type="match status" value="1"/>
</dbReference>
<keyword evidence="2" id="KW-0678">Repressor</keyword>
<keyword evidence="6" id="KW-0805">Transcription regulation</keyword>
<evidence type="ECO:0000256" key="9">
    <source>
        <dbReference type="ARBA" id="ARBA00023242"/>
    </source>
</evidence>
<dbReference type="GO" id="GO:0008270">
    <property type="term" value="F:zinc ion binding"/>
    <property type="evidence" value="ECO:0007669"/>
    <property type="project" value="UniProtKB-KW"/>
</dbReference>
<feature type="region of interest" description="Disordered" evidence="11">
    <location>
        <begin position="366"/>
        <end position="390"/>
    </location>
</feature>
<protein>
    <submittedName>
        <fullName evidence="16">Uncharacterized protein</fullName>
    </submittedName>
</protein>
<dbReference type="Gene3D" id="2.30.30.490">
    <property type="match status" value="1"/>
</dbReference>
<keyword evidence="4 10" id="KW-0863">Zinc-finger</keyword>
<dbReference type="SMART" id="SM00439">
    <property type="entry name" value="BAH"/>
    <property type="match status" value="1"/>
</dbReference>
<dbReference type="Gene3D" id="4.10.1240.50">
    <property type="match status" value="1"/>
</dbReference>
<gene>
    <name evidence="16" type="ORF">PFISCL1PPCAC_8060</name>
</gene>
<keyword evidence="7" id="KW-0238">DNA-binding</keyword>
<keyword evidence="17" id="KW-1185">Reference proteome</keyword>
<dbReference type="SUPFAM" id="SSF46689">
    <property type="entry name" value="Homeodomain-like"/>
    <property type="match status" value="1"/>
</dbReference>
<comment type="subcellular location">
    <subcellularLocation>
        <location evidence="1">Nucleus</location>
    </subcellularLocation>
</comment>
<evidence type="ECO:0000259" key="12">
    <source>
        <dbReference type="PROSITE" id="PS50114"/>
    </source>
</evidence>
<evidence type="ECO:0000256" key="7">
    <source>
        <dbReference type="ARBA" id="ARBA00023125"/>
    </source>
</evidence>
<evidence type="ECO:0000256" key="6">
    <source>
        <dbReference type="ARBA" id="ARBA00023015"/>
    </source>
</evidence>
<evidence type="ECO:0000313" key="16">
    <source>
        <dbReference type="EMBL" id="GMT16763.1"/>
    </source>
</evidence>
<dbReference type="InterPro" id="IPR000679">
    <property type="entry name" value="Znf_GATA"/>
</dbReference>
<dbReference type="InterPro" id="IPR043151">
    <property type="entry name" value="BAH_sf"/>
</dbReference>
<keyword evidence="3" id="KW-0479">Metal-binding</keyword>
<dbReference type="SUPFAM" id="SSF57716">
    <property type="entry name" value="Glucocorticoid receptor-like (DNA-binding domain)"/>
    <property type="match status" value="1"/>
</dbReference>